<comment type="catalytic activity">
    <reaction evidence="5 6">
        <text>Exonucleolytic cleavage in either 5'- to 3'- or 3'- to 5'-direction to yield nucleoside 5'-phosphates.</text>
        <dbReference type="EC" id="3.1.11.6"/>
    </reaction>
</comment>
<feature type="domain" description="OB-fold nucleic acid binding" evidence="8">
    <location>
        <begin position="6"/>
        <end position="97"/>
    </location>
</feature>
<dbReference type="GO" id="GO:0003676">
    <property type="term" value="F:nucleic acid binding"/>
    <property type="evidence" value="ECO:0007669"/>
    <property type="project" value="InterPro"/>
</dbReference>
<comment type="similarity">
    <text evidence="5 6">Belongs to the XseA family.</text>
</comment>
<keyword evidence="3 5" id="KW-0378">Hydrolase</keyword>
<evidence type="ECO:0000256" key="3">
    <source>
        <dbReference type="ARBA" id="ARBA00022801"/>
    </source>
</evidence>
<dbReference type="GO" id="GO:0006308">
    <property type="term" value="P:DNA catabolic process"/>
    <property type="evidence" value="ECO:0007669"/>
    <property type="project" value="UniProtKB-UniRule"/>
</dbReference>
<dbReference type="RefSeq" id="WP_012896320.1">
    <property type="nucleotide sequence ID" value="NC_013642.1"/>
</dbReference>
<evidence type="ECO:0000256" key="6">
    <source>
        <dbReference type="RuleBase" id="RU004355"/>
    </source>
</evidence>
<dbReference type="HAMAP" id="MF_00378">
    <property type="entry name" value="Exonuc_7_L"/>
    <property type="match status" value="1"/>
</dbReference>
<dbReference type="InterPro" id="IPR003753">
    <property type="entry name" value="Exonuc_VII_L"/>
</dbReference>
<dbReference type="PANTHER" id="PTHR30008:SF0">
    <property type="entry name" value="EXODEOXYRIBONUCLEASE 7 LARGE SUBUNIT"/>
    <property type="match status" value="1"/>
</dbReference>
<dbReference type="Pfam" id="PF13742">
    <property type="entry name" value="tRNA_anti_2"/>
    <property type="match status" value="1"/>
</dbReference>
<dbReference type="InterPro" id="IPR025824">
    <property type="entry name" value="OB-fold_nuc-bd_dom"/>
</dbReference>
<dbReference type="AlphaFoldDB" id="D2C847"/>
<evidence type="ECO:0000256" key="1">
    <source>
        <dbReference type="ARBA" id="ARBA00022490"/>
    </source>
</evidence>
<keyword evidence="1 5" id="KW-0963">Cytoplasm</keyword>
<comment type="function">
    <text evidence="5">Bidirectionally degrades single-stranded DNA into large acid-insoluble oligonucleotides, which are then degraded further into small acid-soluble oligonucleotides.</text>
</comment>
<dbReference type="Proteomes" id="UP000000940">
    <property type="component" value="Chromosome"/>
</dbReference>
<comment type="subunit">
    <text evidence="5">Heterooligomer composed of large and small subunits.</text>
</comment>
<dbReference type="GO" id="GO:0008855">
    <property type="term" value="F:exodeoxyribonuclease VII activity"/>
    <property type="evidence" value="ECO:0007669"/>
    <property type="project" value="UniProtKB-UniRule"/>
</dbReference>
<dbReference type="HOGENOM" id="CLU_023625_2_0_0"/>
<evidence type="ECO:0000259" key="7">
    <source>
        <dbReference type="Pfam" id="PF02601"/>
    </source>
</evidence>
<evidence type="ECO:0000259" key="8">
    <source>
        <dbReference type="Pfam" id="PF13742"/>
    </source>
</evidence>
<dbReference type="CDD" id="cd04489">
    <property type="entry name" value="ExoVII_LU_OBF"/>
    <property type="match status" value="1"/>
</dbReference>
<feature type="domain" description="Exonuclease VII large subunit C-terminal" evidence="7">
    <location>
        <begin position="126"/>
        <end position="324"/>
    </location>
</feature>
<dbReference type="GO" id="GO:0009318">
    <property type="term" value="C:exodeoxyribonuclease VII complex"/>
    <property type="evidence" value="ECO:0007669"/>
    <property type="project" value="UniProtKB-UniRule"/>
</dbReference>
<sequence>MKDYTYSVTEINEYIKDLIEGDPYLTNVSVYGEISGVRPRKGHIFFSLVEENARLECVIFGGDNMGIRLQEGRMALVEGSVSVYIPHGTYRFICSNVRYLDQAGMYQIKFETTLKKLLEEGLLSRPKKTVPRFPRKIGIITSRDSAALQDVIRTARERKAPIEIYVFHTSVQGDSAREELIKALRKANEYDLDLVMIVRGGGSKEDLWVFNEEDVIREILKLRHPVVTGIGHEIDRVIADFVADVSMHTPTGAAEYVIPDASEIHEDLDSFLEKLIASLSNRFDMEERRLETLYFRLRMIGRRKLELNEFKIERVKELAAKLRKKLMDCFEQDQEKLESLGRMLESLNPLRPLERGFVLVKKEGEIVKESSDLKRGDVVSLVFKDGTKKAQVIG</sequence>
<keyword evidence="4 5" id="KW-0269">Exonuclease</keyword>
<dbReference type="KEGG" id="tnp:Tnap_1046"/>
<dbReference type="EMBL" id="CP001839">
    <property type="protein sequence ID" value="ADA67133.1"/>
    <property type="molecule type" value="Genomic_DNA"/>
</dbReference>
<organism evidence="9 10">
    <name type="scientific">Thermotoga petrophila (strain ATCC BAA-489 / DSM 13996 / JCM 10882 / RKU-10)</name>
    <name type="common">Thermotoga naphthophila</name>
    <dbReference type="NCBI Taxonomy" id="590168"/>
    <lineage>
        <taxon>Bacteria</taxon>
        <taxon>Thermotogati</taxon>
        <taxon>Thermotogota</taxon>
        <taxon>Thermotogae</taxon>
        <taxon>Thermotogales</taxon>
        <taxon>Thermotogaceae</taxon>
        <taxon>Thermotoga</taxon>
    </lineage>
</organism>
<accession>D2C847</accession>
<comment type="subcellular location">
    <subcellularLocation>
        <location evidence="5 6">Cytoplasm</location>
    </subcellularLocation>
</comment>
<evidence type="ECO:0000256" key="4">
    <source>
        <dbReference type="ARBA" id="ARBA00022839"/>
    </source>
</evidence>
<dbReference type="GO" id="GO:0005737">
    <property type="term" value="C:cytoplasm"/>
    <property type="evidence" value="ECO:0007669"/>
    <property type="project" value="UniProtKB-SubCell"/>
</dbReference>
<keyword evidence="10" id="KW-1185">Reference proteome</keyword>
<name>D2C847_THEP2</name>
<dbReference type="PANTHER" id="PTHR30008">
    <property type="entry name" value="EXODEOXYRIBONUCLEASE 7 LARGE SUBUNIT"/>
    <property type="match status" value="1"/>
</dbReference>
<dbReference type="Pfam" id="PF02601">
    <property type="entry name" value="Exonuc_VII_L"/>
    <property type="match status" value="1"/>
</dbReference>
<evidence type="ECO:0000256" key="5">
    <source>
        <dbReference type="HAMAP-Rule" id="MF_00378"/>
    </source>
</evidence>
<proteinExistence type="inferred from homology"/>
<evidence type="ECO:0000256" key="2">
    <source>
        <dbReference type="ARBA" id="ARBA00022722"/>
    </source>
</evidence>
<dbReference type="InterPro" id="IPR020579">
    <property type="entry name" value="Exonuc_VII_lsu_C"/>
</dbReference>
<gene>
    <name evidence="5" type="primary">xseA</name>
    <name evidence="9" type="ordered locus">Tnap_1046</name>
</gene>
<keyword evidence="2 5" id="KW-0540">Nuclease</keyword>
<dbReference type="NCBIfam" id="TIGR00237">
    <property type="entry name" value="xseA"/>
    <property type="match status" value="1"/>
</dbReference>
<evidence type="ECO:0000313" key="10">
    <source>
        <dbReference type="Proteomes" id="UP000000940"/>
    </source>
</evidence>
<evidence type="ECO:0000313" key="9">
    <source>
        <dbReference type="EMBL" id="ADA67133.1"/>
    </source>
</evidence>
<dbReference type="EC" id="3.1.11.6" evidence="5"/>
<reference evidence="9 10" key="1">
    <citation type="submission" date="2009-12" db="EMBL/GenBank/DDBJ databases">
        <title>Complete sequence of Thermotoga petrophila RKU-1.</title>
        <authorList>
            <consortium name="US DOE Joint Genome Institute"/>
            <person name="Lucas S."/>
            <person name="Copeland A."/>
            <person name="Lapidus A."/>
            <person name="Glavina del Rio T."/>
            <person name="Dalin E."/>
            <person name="Tice H."/>
            <person name="Bruce D."/>
            <person name="Goodwin L."/>
            <person name="Pitluck S."/>
            <person name="Munk A.C."/>
            <person name="Brettin T."/>
            <person name="Detter J.C."/>
            <person name="Han C."/>
            <person name="Tapia R."/>
            <person name="Larimer F."/>
            <person name="Land M."/>
            <person name="Hauser L."/>
            <person name="Kyrpides N."/>
            <person name="Mikhailova N."/>
            <person name="Nelson K.E."/>
            <person name="Gogarten J.P."/>
            <person name="Noll K.M."/>
        </authorList>
    </citation>
    <scope>NUCLEOTIDE SEQUENCE [LARGE SCALE GENOMIC DNA]</scope>
    <source>
        <strain evidence="10">ATCC BAA-489 / DSM 13996 / JCM 10882 / RKU-10</strain>
    </source>
</reference>
<protein>
    <recommendedName>
        <fullName evidence="5">Exodeoxyribonuclease 7 large subunit</fullName>
        <ecNumber evidence="5">3.1.11.6</ecNumber>
    </recommendedName>
    <alternativeName>
        <fullName evidence="5">Exodeoxyribonuclease VII large subunit</fullName>
        <shortName evidence="5">Exonuclease VII large subunit</shortName>
    </alternativeName>
</protein>